<dbReference type="STRING" id="190721.ACS15_2897"/>
<accession>A0A191ZZD3</accession>
<gene>
    <name evidence="1" type="ORF">A9Y76_13860</name>
</gene>
<evidence type="ECO:0000313" key="1">
    <source>
        <dbReference type="EMBL" id="ANJ73484.1"/>
    </source>
</evidence>
<sequence>MTPDRDALSGAQLEQLLDRLEADLEESDSSEAADLLARLRAKPLRADTLDAVDRLHTLWMRAGDTPAARAVVDGDGAAVLAAAPADAQTGVQMQLALYRLQMASYLRDEAAALQALAEMHTIVRERPDLDADAYRQLRVFDQLEYAAFAVALPTIDLREAIDQAIPGRAAFRAWDTADHHRRRAWAYSRHEQLAEARAAAEASIAALQTAAPDQDVDENDWLRLGDALIEIVPDHLAAFAQPVTALTADWSLPRRRGAEVRLARLGARAKRKQGDLAGALQACAAARYSLSSDGSDDFIEYELEWLIEAGRFDEAGQRAFFHIYQVETGMWEGLPPIVSARLADPADTSVWWALCALRACHLDETFERFVQLAQGHGPSLHERSDVHRVLFAALDGKDAEEALPEVVVAAHALAEARAPKHPWTTRLMAVRNGMAGRIDPTTEAAQLLAATHETEMEDNRTAYSLFHARARSLGLLETLRLPVPAVPSGLWGYAFAVTVDNEYEEQLDDLPAKQQDEAQKLYRKLLCTVYEQAQARMERYFATGTGHPYDACAHLYSMLCNNLAIQYRYYESRYDDAVELHRRGIAASPFAEHYDGILRSRIEQEDHAGVLDAAEALWNFSADYGYSRHEPNDYVGDVAHALLTLGRPHEMSIWLERLAHWQQENGESEDALTSGALGARLRVLLYMGQALAEETTTYWNRLEPQVRFCDDYWALAKAAQVMGALERFDEAAALCQRSMDCNPRDNASASQDYDAMKTLLASYQRGGAGAASGKSWWQFWK</sequence>
<dbReference type="AlphaFoldDB" id="A0A191ZZD3"/>
<proteinExistence type="predicted"/>
<protein>
    <recommendedName>
        <fullName evidence="3">Tetratricopeptide repeat protein</fullName>
    </recommendedName>
</protein>
<dbReference type="RefSeq" id="WP_064804886.1">
    <property type="nucleotide sequence ID" value="NZ_CP016022.1"/>
</dbReference>
<organism evidence="1 2">
    <name type="scientific">Ralstonia insidiosa</name>
    <dbReference type="NCBI Taxonomy" id="190721"/>
    <lineage>
        <taxon>Bacteria</taxon>
        <taxon>Pseudomonadati</taxon>
        <taxon>Pseudomonadota</taxon>
        <taxon>Betaproteobacteria</taxon>
        <taxon>Burkholderiales</taxon>
        <taxon>Burkholderiaceae</taxon>
        <taxon>Ralstonia</taxon>
    </lineage>
</organism>
<name>A0A191ZZD3_9RALS</name>
<evidence type="ECO:0008006" key="3">
    <source>
        <dbReference type="Google" id="ProtNLM"/>
    </source>
</evidence>
<reference evidence="2" key="1">
    <citation type="submission" date="2016-06" db="EMBL/GenBank/DDBJ databases">
        <authorList>
            <person name="Xu Y."/>
            <person name="Nagy A."/>
            <person name="Yan X."/>
            <person name="Kim S.W."/>
            <person name="Haley B."/>
            <person name="Liu N.T."/>
            <person name="Nou X."/>
        </authorList>
    </citation>
    <scope>NUCLEOTIDE SEQUENCE [LARGE SCALE GENOMIC DNA]</scope>
    <source>
        <strain evidence="2">ATCC 49129</strain>
    </source>
</reference>
<evidence type="ECO:0000313" key="2">
    <source>
        <dbReference type="Proteomes" id="UP000078572"/>
    </source>
</evidence>
<dbReference type="Proteomes" id="UP000078572">
    <property type="component" value="Chromosome 1"/>
</dbReference>
<keyword evidence="2" id="KW-1185">Reference proteome</keyword>
<dbReference type="EMBL" id="CP016022">
    <property type="protein sequence ID" value="ANJ73484.1"/>
    <property type="molecule type" value="Genomic_DNA"/>
</dbReference>
<dbReference type="GeneID" id="61527102"/>